<feature type="signal peptide" evidence="1">
    <location>
        <begin position="1"/>
        <end position="21"/>
    </location>
</feature>
<dbReference type="AlphaFoldDB" id="A0A6L6QPU9"/>
<dbReference type="OrthoDB" id="8777037at2"/>
<proteinExistence type="predicted"/>
<sequence length="117" mass="12727">MNVIRLIVASSMALVAAAAVATTQPSGTWDTLVGMKYAKARKEVIDAGWRPDHKNAAEEWERQLQGQFPELRSCDGASGYCTHYFVSYDGVCLKVVTEGDTVASFKVRSVAQGCPKQ</sequence>
<dbReference type="EMBL" id="WNKX01000043">
    <property type="protein sequence ID" value="MTW14392.1"/>
    <property type="molecule type" value="Genomic_DNA"/>
</dbReference>
<comment type="caution">
    <text evidence="2">The sequence shown here is derived from an EMBL/GenBank/DDBJ whole genome shotgun (WGS) entry which is preliminary data.</text>
</comment>
<keyword evidence="3" id="KW-1185">Reference proteome</keyword>
<feature type="chain" id="PRO_5026875456" description="DUF4258 domain-containing protein" evidence="1">
    <location>
        <begin position="22"/>
        <end position="117"/>
    </location>
</feature>
<evidence type="ECO:0008006" key="4">
    <source>
        <dbReference type="Google" id="ProtNLM"/>
    </source>
</evidence>
<evidence type="ECO:0000313" key="3">
    <source>
        <dbReference type="Proteomes" id="UP000472320"/>
    </source>
</evidence>
<reference evidence="2 3" key="1">
    <citation type="submission" date="2019-11" db="EMBL/GenBank/DDBJ databases">
        <title>Type strains purchased from KCTC, JCM and DSMZ.</title>
        <authorList>
            <person name="Lu H."/>
        </authorList>
    </citation>
    <scope>NUCLEOTIDE SEQUENCE [LARGE SCALE GENOMIC DNA]</scope>
    <source>
        <strain evidence="2 3">JCM 31587</strain>
    </source>
</reference>
<gene>
    <name evidence="2" type="ORF">GM658_27625</name>
</gene>
<organism evidence="2 3">
    <name type="scientific">Massilia eburnea</name>
    <dbReference type="NCBI Taxonomy" id="1776165"/>
    <lineage>
        <taxon>Bacteria</taxon>
        <taxon>Pseudomonadati</taxon>
        <taxon>Pseudomonadota</taxon>
        <taxon>Betaproteobacteria</taxon>
        <taxon>Burkholderiales</taxon>
        <taxon>Oxalobacteraceae</taxon>
        <taxon>Telluria group</taxon>
        <taxon>Massilia</taxon>
    </lineage>
</organism>
<evidence type="ECO:0000313" key="2">
    <source>
        <dbReference type="EMBL" id="MTW14392.1"/>
    </source>
</evidence>
<protein>
    <recommendedName>
        <fullName evidence="4">DUF4258 domain-containing protein</fullName>
    </recommendedName>
</protein>
<name>A0A6L6QPU9_9BURK</name>
<dbReference type="Proteomes" id="UP000472320">
    <property type="component" value="Unassembled WGS sequence"/>
</dbReference>
<keyword evidence="1" id="KW-0732">Signal</keyword>
<accession>A0A6L6QPU9</accession>
<evidence type="ECO:0000256" key="1">
    <source>
        <dbReference type="SAM" id="SignalP"/>
    </source>
</evidence>